<evidence type="ECO:0000259" key="1">
    <source>
        <dbReference type="PROSITE" id="PS50930"/>
    </source>
</evidence>
<evidence type="ECO:0000313" key="3">
    <source>
        <dbReference type="Proteomes" id="UP000198598"/>
    </source>
</evidence>
<dbReference type="STRING" id="662367.SAMN05216167_119109"/>
<dbReference type="EMBL" id="FOLQ01000019">
    <property type="protein sequence ID" value="SFE79172.1"/>
    <property type="molecule type" value="Genomic_DNA"/>
</dbReference>
<evidence type="ECO:0000313" key="2">
    <source>
        <dbReference type="EMBL" id="SFE79172.1"/>
    </source>
</evidence>
<dbReference type="InterPro" id="IPR046947">
    <property type="entry name" value="LytR-like"/>
</dbReference>
<dbReference type="Gene3D" id="2.40.50.1020">
    <property type="entry name" value="LytTr DNA-binding domain"/>
    <property type="match status" value="1"/>
</dbReference>
<organism evidence="2 3">
    <name type="scientific">Spirosoma endophyticum</name>
    <dbReference type="NCBI Taxonomy" id="662367"/>
    <lineage>
        <taxon>Bacteria</taxon>
        <taxon>Pseudomonadati</taxon>
        <taxon>Bacteroidota</taxon>
        <taxon>Cytophagia</taxon>
        <taxon>Cytophagales</taxon>
        <taxon>Cytophagaceae</taxon>
        <taxon>Spirosoma</taxon>
    </lineage>
</organism>
<dbReference type="PANTHER" id="PTHR37299">
    <property type="entry name" value="TRANSCRIPTIONAL REGULATOR-RELATED"/>
    <property type="match status" value="1"/>
</dbReference>
<dbReference type="RefSeq" id="WP_093832795.1">
    <property type="nucleotide sequence ID" value="NZ_FOLQ01000019.1"/>
</dbReference>
<protein>
    <submittedName>
        <fullName evidence="2">Two-component system, LytT family, response regulator</fullName>
    </submittedName>
</protein>
<dbReference type="Pfam" id="PF04397">
    <property type="entry name" value="LytTR"/>
    <property type="match status" value="1"/>
</dbReference>
<dbReference type="Proteomes" id="UP000198598">
    <property type="component" value="Unassembled WGS sequence"/>
</dbReference>
<feature type="domain" description="HTH LytTR-type" evidence="1">
    <location>
        <begin position="27"/>
        <end position="130"/>
    </location>
</feature>
<dbReference type="PANTHER" id="PTHR37299:SF1">
    <property type="entry name" value="STAGE 0 SPORULATION PROTEIN A HOMOLOG"/>
    <property type="match status" value="1"/>
</dbReference>
<reference evidence="2 3" key="1">
    <citation type="submission" date="2016-10" db="EMBL/GenBank/DDBJ databases">
        <authorList>
            <person name="de Groot N.N."/>
        </authorList>
    </citation>
    <scope>NUCLEOTIDE SEQUENCE [LARGE SCALE GENOMIC DNA]</scope>
    <source>
        <strain evidence="2 3">DSM 26130</strain>
    </source>
</reference>
<name>A0A1I2DF08_9BACT</name>
<keyword evidence="3" id="KW-1185">Reference proteome</keyword>
<accession>A0A1I2DF08</accession>
<dbReference type="SMART" id="SM00850">
    <property type="entry name" value="LytTR"/>
    <property type="match status" value="1"/>
</dbReference>
<proteinExistence type="predicted"/>
<sequence length="137" mass="15551">MTTIAPLPTSPVHTTDSAVYSPATHRITLFCQNRSIVIASEDIVWLEGSGNYTFIHTRDKRRYLMAKTLKSFEMELSNAPFARIHKSHVVNLAYVKRIAFGMNAFIELAGGKTLTIARRRLTPTRTQYNQHQKVMAN</sequence>
<dbReference type="AlphaFoldDB" id="A0A1I2DF08"/>
<dbReference type="GO" id="GO:0003677">
    <property type="term" value="F:DNA binding"/>
    <property type="evidence" value="ECO:0007669"/>
    <property type="project" value="InterPro"/>
</dbReference>
<dbReference type="InterPro" id="IPR007492">
    <property type="entry name" value="LytTR_DNA-bd_dom"/>
</dbReference>
<dbReference type="OrthoDB" id="1430683at2"/>
<dbReference type="GO" id="GO:0000156">
    <property type="term" value="F:phosphorelay response regulator activity"/>
    <property type="evidence" value="ECO:0007669"/>
    <property type="project" value="InterPro"/>
</dbReference>
<gene>
    <name evidence="2" type="ORF">SAMN05216167_119109</name>
</gene>
<dbReference type="PROSITE" id="PS50930">
    <property type="entry name" value="HTH_LYTTR"/>
    <property type="match status" value="1"/>
</dbReference>